<dbReference type="RefSeq" id="WP_154827723.1">
    <property type="nucleotide sequence ID" value="NZ_BAAAQH010000004.1"/>
</dbReference>
<dbReference type="PANTHER" id="PTHR47964:SF1">
    <property type="entry name" value="ATP-DEPENDENT DNA HELICASE HOMOLOG RECG, CHLOROPLASTIC"/>
    <property type="match status" value="1"/>
</dbReference>
<reference evidence="11 12" key="1">
    <citation type="submission" date="2017-05" db="EMBL/GenBank/DDBJ databases">
        <authorList>
            <person name="Varghese N."/>
            <person name="Submissions S."/>
        </authorList>
    </citation>
    <scope>NUCLEOTIDE SEQUENCE [LARGE SCALE GENOMIC DNA]</scope>
    <source>
        <strain evidence="11 12">DSM 45139</strain>
    </source>
</reference>
<keyword evidence="5" id="KW-0067">ATP-binding</keyword>
<comment type="caution">
    <text evidence="11">The sequence shown here is derived from an EMBL/GenBank/DDBJ whole genome shotgun (WGS) entry which is preliminary data.</text>
</comment>
<evidence type="ECO:0000256" key="5">
    <source>
        <dbReference type="ARBA" id="ARBA00022840"/>
    </source>
</evidence>
<dbReference type="SUPFAM" id="SSF52540">
    <property type="entry name" value="P-loop containing nucleoside triphosphate hydrolases"/>
    <property type="match status" value="2"/>
</dbReference>
<dbReference type="GO" id="GO:0004386">
    <property type="term" value="F:helicase activity"/>
    <property type="evidence" value="ECO:0007669"/>
    <property type="project" value="UniProtKB-KW"/>
</dbReference>
<dbReference type="NCBIfam" id="NF008167">
    <property type="entry name" value="PRK10917.2-1"/>
    <property type="match status" value="1"/>
</dbReference>
<evidence type="ECO:0000256" key="4">
    <source>
        <dbReference type="ARBA" id="ARBA00022806"/>
    </source>
</evidence>
<dbReference type="CDD" id="cd04488">
    <property type="entry name" value="RecG_wedge_OBF"/>
    <property type="match status" value="1"/>
</dbReference>
<evidence type="ECO:0000256" key="3">
    <source>
        <dbReference type="ARBA" id="ARBA00022801"/>
    </source>
</evidence>
<evidence type="ECO:0000313" key="11">
    <source>
        <dbReference type="EMBL" id="SMO36536.1"/>
    </source>
</evidence>
<dbReference type="InterPro" id="IPR027417">
    <property type="entry name" value="P-loop_NTPase"/>
</dbReference>
<organism evidence="11 12">
    <name type="scientific">Dietzia kunjamensis subsp. schimae</name>
    <dbReference type="NCBI Taxonomy" id="498198"/>
    <lineage>
        <taxon>Bacteria</taxon>
        <taxon>Bacillati</taxon>
        <taxon>Actinomycetota</taxon>
        <taxon>Actinomycetes</taxon>
        <taxon>Mycobacteriales</taxon>
        <taxon>Dietziaceae</taxon>
        <taxon>Dietzia</taxon>
    </lineage>
</organism>
<keyword evidence="7" id="KW-0234">DNA repair</keyword>
<dbReference type="SMART" id="SM00490">
    <property type="entry name" value="HELICc"/>
    <property type="match status" value="1"/>
</dbReference>
<dbReference type="InterPro" id="IPR045562">
    <property type="entry name" value="RecG_dom3_C"/>
</dbReference>
<feature type="domain" description="Helicase ATP-binding" evidence="9">
    <location>
        <begin position="308"/>
        <end position="483"/>
    </location>
</feature>
<feature type="domain" description="Helicase C-terminal" evidence="10">
    <location>
        <begin position="506"/>
        <end position="693"/>
    </location>
</feature>
<gene>
    <name evidence="11" type="ORF">SAMN06265174_101251</name>
</gene>
<evidence type="ECO:0000256" key="8">
    <source>
        <dbReference type="SAM" id="MobiDB-lite"/>
    </source>
</evidence>
<keyword evidence="3" id="KW-0378">Hydrolase</keyword>
<evidence type="ECO:0000256" key="6">
    <source>
        <dbReference type="ARBA" id="ARBA00023125"/>
    </source>
</evidence>
<dbReference type="InterPro" id="IPR047112">
    <property type="entry name" value="RecG/Mfd"/>
</dbReference>
<evidence type="ECO:0000256" key="7">
    <source>
        <dbReference type="ARBA" id="ARBA00023204"/>
    </source>
</evidence>
<dbReference type="EMBL" id="FXTG01000001">
    <property type="protein sequence ID" value="SMO36536.1"/>
    <property type="molecule type" value="Genomic_DNA"/>
</dbReference>
<dbReference type="InterPro" id="IPR014001">
    <property type="entry name" value="Helicase_ATP-bd"/>
</dbReference>
<dbReference type="InterPro" id="IPR004365">
    <property type="entry name" value="NA-bd_OB_tRNA"/>
</dbReference>
<dbReference type="PROSITE" id="PS51192">
    <property type="entry name" value="HELICASE_ATP_BIND_1"/>
    <property type="match status" value="1"/>
</dbReference>
<dbReference type="Proteomes" id="UP000315460">
    <property type="component" value="Unassembled WGS sequence"/>
</dbReference>
<dbReference type="InterPro" id="IPR001650">
    <property type="entry name" value="Helicase_C-like"/>
</dbReference>
<keyword evidence="6" id="KW-0238">DNA-binding</keyword>
<dbReference type="InterPro" id="IPR012340">
    <property type="entry name" value="NA-bd_OB-fold"/>
</dbReference>
<evidence type="ECO:0000259" key="10">
    <source>
        <dbReference type="PROSITE" id="PS51194"/>
    </source>
</evidence>
<dbReference type="Gene3D" id="2.40.50.140">
    <property type="entry name" value="Nucleic acid-binding proteins"/>
    <property type="match status" value="1"/>
</dbReference>
<dbReference type="Pfam" id="PF00271">
    <property type="entry name" value="Helicase_C"/>
    <property type="match status" value="1"/>
</dbReference>
<protein>
    <submittedName>
        <fullName evidence="11">ATP-dependent DNA helicase RecG</fullName>
    </submittedName>
</protein>
<accession>A0ABY1MWB4</accession>
<name>A0ABY1MWB4_9ACTN</name>
<dbReference type="Pfam" id="PF00270">
    <property type="entry name" value="DEAD"/>
    <property type="match status" value="1"/>
</dbReference>
<evidence type="ECO:0000256" key="1">
    <source>
        <dbReference type="ARBA" id="ARBA00022741"/>
    </source>
</evidence>
<dbReference type="SMART" id="SM00487">
    <property type="entry name" value="DEXDc"/>
    <property type="match status" value="1"/>
</dbReference>
<keyword evidence="4 11" id="KW-0347">Helicase</keyword>
<proteinExistence type="predicted"/>
<dbReference type="CDD" id="cd17992">
    <property type="entry name" value="DEXHc_RecG"/>
    <property type="match status" value="1"/>
</dbReference>
<dbReference type="PANTHER" id="PTHR47964">
    <property type="entry name" value="ATP-DEPENDENT DNA HELICASE HOMOLOG RECG, CHLOROPLASTIC"/>
    <property type="match status" value="1"/>
</dbReference>
<keyword evidence="12" id="KW-1185">Reference proteome</keyword>
<keyword evidence="1" id="KW-0547">Nucleotide-binding</keyword>
<dbReference type="Pfam" id="PF01336">
    <property type="entry name" value="tRNA_anti-codon"/>
    <property type="match status" value="1"/>
</dbReference>
<dbReference type="PROSITE" id="PS51194">
    <property type="entry name" value="HELICASE_CTER"/>
    <property type="match status" value="1"/>
</dbReference>
<evidence type="ECO:0000259" key="9">
    <source>
        <dbReference type="PROSITE" id="PS51192"/>
    </source>
</evidence>
<keyword evidence="2" id="KW-0227">DNA damage</keyword>
<dbReference type="InterPro" id="IPR011545">
    <property type="entry name" value="DEAD/DEAH_box_helicase_dom"/>
</dbReference>
<dbReference type="Gene3D" id="3.40.50.300">
    <property type="entry name" value="P-loop containing nucleotide triphosphate hydrolases"/>
    <property type="match status" value="2"/>
</dbReference>
<evidence type="ECO:0000313" key="12">
    <source>
        <dbReference type="Proteomes" id="UP000315460"/>
    </source>
</evidence>
<feature type="compositionally biased region" description="Basic and acidic residues" evidence="8">
    <location>
        <begin position="533"/>
        <end position="560"/>
    </location>
</feature>
<dbReference type="SUPFAM" id="SSF50249">
    <property type="entry name" value="Nucleic acid-binding proteins"/>
    <property type="match status" value="1"/>
</dbReference>
<feature type="region of interest" description="Disordered" evidence="8">
    <location>
        <begin position="533"/>
        <end position="564"/>
    </location>
</feature>
<dbReference type="Pfam" id="PF19833">
    <property type="entry name" value="RecG_dom3_C"/>
    <property type="match status" value="1"/>
</dbReference>
<evidence type="ECO:0000256" key="2">
    <source>
        <dbReference type="ARBA" id="ARBA00022763"/>
    </source>
</evidence>
<sequence length="766" mass="83105">MTSLATTDTPLAEVLDPGLAERITAAFGHRSVGDLLHTLPRRYRQHGQRYDKRELVDGERVTVIGKVTTAQTRTYQTKQRQTREMLTLTVEDGDTTFRVVFFAGRKIKFMLPVGTLAMFDGTVSRFRRSLDLKHPEFLVLRPVTGPGGQLKGSGDLAALARLAAEIDAEGGPSLFDRPLLPVYAAKEGVTSWDLLGAVVTTLRALVPVVDPLDDTVRSVAGLMDLDEALRKAHLPENSRDKDRAGYRLRFDEALALQLLLGARRRFVARDPAPASPVRGDGLRAAMEARMPFELTGGQASVLEEISADLTRDEPMNRLLQGEVGSGKTVVALLAMLQVVDAGRQCVMLAPTEVLAVQHHRSLTAMLGDLGERGRLGAAEQATRVVLLTGSMSTAQRRAALLDIVTGEAGIIVGTHALIQDSVDFFDLGLVVVDEQHRFGVRQRDRLRAKGREGLVPHLLVMTATPIPRTIAMTVFGDLEVSELQELPGGRRPISTSVVPAREKPRWLERTWERVREEVEAGHRAYVVCARIDADDPEKGGDNKGGDDKGGDNKGDDDNSSDRPPLAAAVDLHEHLSTGPLSGLRIGLMHGRLPPEEKDATMAAFATGALDVLVSTTVIEVGVDVPQATVMVVMDAERFGVSQLHQLRGRVGRGGLPGLCLLVTNSRTGGRSMERLDAVAATTDGFVLAQLDLVQRREGDVLGDAQSGALSALRLLSVVDDGEVIEIARRHAEQILETDPGLHAHPALAERVRRLAGSEESDYLFRY</sequence>